<dbReference type="Pfam" id="PF21986">
    <property type="entry name" value="AH_C"/>
    <property type="match status" value="1"/>
</dbReference>
<feature type="domain" description="Allophanate hydrolase C-terminal" evidence="3">
    <location>
        <begin position="445"/>
        <end position="566"/>
    </location>
</feature>
<accession>F4CUJ0</accession>
<dbReference type="InterPro" id="IPR023631">
    <property type="entry name" value="Amidase_dom"/>
</dbReference>
<evidence type="ECO:0000256" key="1">
    <source>
        <dbReference type="SAM" id="MobiDB-lite"/>
    </source>
</evidence>
<reference evidence="4 5" key="1">
    <citation type="journal article" date="2011" name="J. Bacteriol.">
        <title>Genome sequence of the 1,4-dioxane-degrading Pseudonocardia dioxanivorans strain CB1190.</title>
        <authorList>
            <person name="Sales C.M."/>
            <person name="Mahendra S."/>
            <person name="Grostern A."/>
            <person name="Parales R.E."/>
            <person name="Goodwin L.A."/>
            <person name="Woyke T."/>
            <person name="Nolan M."/>
            <person name="Lapidus A."/>
            <person name="Chertkov O."/>
            <person name="Ovchinnikova G."/>
            <person name="Sczyrba A."/>
            <person name="Alvarez-Cohen L."/>
        </authorList>
    </citation>
    <scope>NUCLEOTIDE SEQUENCE [LARGE SCALE GENOMIC DNA]</scope>
    <source>
        <strain evidence="5">ATCC 55486 / DSM 44775 / JCM 13855 / CB1190</strain>
    </source>
</reference>
<dbReference type="STRING" id="675635.Psed_3184"/>
<dbReference type="Gene3D" id="1.20.58.1700">
    <property type="match status" value="1"/>
</dbReference>
<dbReference type="InterPro" id="IPR014085">
    <property type="entry name" value="Allophanate_hydrolase"/>
</dbReference>
<dbReference type="PANTHER" id="PTHR11895">
    <property type="entry name" value="TRANSAMIDASE"/>
    <property type="match status" value="1"/>
</dbReference>
<feature type="region of interest" description="Disordered" evidence="1">
    <location>
        <begin position="212"/>
        <end position="238"/>
    </location>
</feature>
<dbReference type="OrthoDB" id="182039at2"/>
<feature type="compositionally biased region" description="Low complexity" evidence="1">
    <location>
        <begin position="228"/>
        <end position="238"/>
    </location>
</feature>
<dbReference type="EMBL" id="CP002593">
    <property type="protein sequence ID" value="AEA25380.1"/>
    <property type="molecule type" value="Genomic_DNA"/>
</dbReference>
<dbReference type="Gene3D" id="3.10.490.10">
    <property type="entry name" value="Gamma-glutamyl cyclotransferase-like"/>
    <property type="match status" value="1"/>
</dbReference>
<keyword evidence="4" id="KW-0378">Hydrolase</keyword>
<keyword evidence="5" id="KW-1185">Reference proteome</keyword>
<dbReference type="AlphaFoldDB" id="F4CUJ0"/>
<dbReference type="NCBIfam" id="NF006043">
    <property type="entry name" value="PRK08186.1"/>
    <property type="match status" value="1"/>
</dbReference>
<evidence type="ECO:0000259" key="3">
    <source>
        <dbReference type="Pfam" id="PF21986"/>
    </source>
</evidence>
<protein>
    <submittedName>
        <fullName evidence="4">Allophanate hydrolase</fullName>
        <ecNumber evidence="4">3.5.1.54</ecNumber>
    </submittedName>
</protein>
<dbReference type="InterPro" id="IPR053844">
    <property type="entry name" value="AH_C"/>
</dbReference>
<evidence type="ECO:0000313" key="4">
    <source>
        <dbReference type="EMBL" id="AEA25380.1"/>
    </source>
</evidence>
<dbReference type="EC" id="3.5.1.54" evidence="4"/>
<dbReference type="eggNOG" id="COG0154">
    <property type="taxonomic scope" value="Bacteria"/>
</dbReference>
<dbReference type="SUPFAM" id="SSF75304">
    <property type="entry name" value="Amidase signature (AS) enzymes"/>
    <property type="match status" value="1"/>
</dbReference>
<dbReference type="RefSeq" id="WP_013675301.1">
    <property type="nucleotide sequence ID" value="NC_015312.1"/>
</dbReference>
<gene>
    <name evidence="4" type="ordered locus">Psed_3184</name>
</gene>
<dbReference type="PANTHER" id="PTHR11895:SF169">
    <property type="entry name" value="GLUTAMYL-TRNA(GLN) AMIDOTRANSFERASE"/>
    <property type="match status" value="1"/>
</dbReference>
<dbReference type="Pfam" id="PF01425">
    <property type="entry name" value="Amidase"/>
    <property type="match status" value="1"/>
</dbReference>
<dbReference type="InterPro" id="IPR000120">
    <property type="entry name" value="Amidase"/>
</dbReference>
<dbReference type="Gene3D" id="3.90.1300.10">
    <property type="entry name" value="Amidase signature (AS) domain"/>
    <property type="match status" value="1"/>
</dbReference>
<dbReference type="eggNOG" id="COG2105">
    <property type="taxonomic scope" value="Bacteria"/>
</dbReference>
<dbReference type="NCBIfam" id="TIGR02713">
    <property type="entry name" value="allophanate_hyd"/>
    <property type="match status" value="1"/>
</dbReference>
<dbReference type="HOGENOM" id="CLU_009600_0_1_11"/>
<dbReference type="Proteomes" id="UP000007809">
    <property type="component" value="Chromosome"/>
</dbReference>
<feature type="domain" description="Amidase" evidence="2">
    <location>
        <begin position="23"/>
        <end position="415"/>
    </location>
</feature>
<dbReference type="GO" id="GO:0004039">
    <property type="term" value="F:allophanate hydrolase activity"/>
    <property type="evidence" value="ECO:0007669"/>
    <property type="project" value="UniProtKB-EC"/>
</dbReference>
<dbReference type="KEGG" id="pdx:Psed_3184"/>
<proteinExistence type="predicted"/>
<evidence type="ECO:0000313" key="5">
    <source>
        <dbReference type="Proteomes" id="UP000007809"/>
    </source>
</evidence>
<name>F4CUJ0_PSEUX</name>
<sequence>MGEVVDRALRALKAAHGGPPEVWITLRDEDAVVRSATEVERRVADGQRLPLAGMTVAVKDNIDVAGVETTAGCPAYAYLPAGDAPAVAGLVAAGAVVIGKTNLDQFATGLVGTRSPYGVVRNAVDPRYVSGGSSSGSAVAVALDQVDVALGTDTAGSGRVPAAFNGIVGLKPTRGLLSTHGVVPACASLDCVSVFARSVPTAHAAAVAAWAGDPSAADPGRRPPARPPGRVRTVGVPDPAELDLSDEYRPAWEATVERLRAGGVTLRPLAMADLLAAGALLYEGGLVAERYAAVGAFLAAHPHEVDPTVRAIIGSAAEVPAHRLAADLHRLVELRRRTAEQFRRFDAFVLPATPLHPLIEEVAADPVGVNQRLGTYNNFCNLLDLCALTLPAGRTSAGLPFGVTVYAGAFADAALVEFGSAFTGDAPGPYPVPPRPLGTPDTPHRVAVAGAHLRGQPLNGQLLQLGARFLEQTTTAPKYRLYALPTEPAKPGLVATDDGDGVAVEVEVWAMSDAGFADLVASVPPPLAIGRVETAAGDALPGFVCQAGQRRGADDISAYGGWRAYLRGDQG</sequence>
<evidence type="ECO:0000259" key="2">
    <source>
        <dbReference type="Pfam" id="PF01425"/>
    </source>
</evidence>
<dbReference type="InterPro" id="IPR036928">
    <property type="entry name" value="AS_sf"/>
</dbReference>
<organism evidence="4 5">
    <name type="scientific">Pseudonocardia dioxanivorans (strain ATCC 55486 / DSM 44775 / JCM 13855 / CB1190)</name>
    <dbReference type="NCBI Taxonomy" id="675635"/>
    <lineage>
        <taxon>Bacteria</taxon>
        <taxon>Bacillati</taxon>
        <taxon>Actinomycetota</taxon>
        <taxon>Actinomycetes</taxon>
        <taxon>Pseudonocardiales</taxon>
        <taxon>Pseudonocardiaceae</taxon>
        <taxon>Pseudonocardia</taxon>
    </lineage>
</organism>